<dbReference type="Proteomes" id="UP001062846">
    <property type="component" value="Chromosome 12"/>
</dbReference>
<evidence type="ECO:0000313" key="1">
    <source>
        <dbReference type="EMBL" id="KAI8527927.1"/>
    </source>
</evidence>
<comment type="caution">
    <text evidence="1">The sequence shown here is derived from an EMBL/GenBank/DDBJ whole genome shotgun (WGS) entry which is preliminary data.</text>
</comment>
<sequence length="72" mass="7950">MAAMHPPSAPPALNLDGEEKRERKKEKTTAATQPIFSGSILTLHSMSPNPWVSMYFLLSIKTQVCFGNSMEV</sequence>
<proteinExistence type="predicted"/>
<evidence type="ECO:0000313" key="2">
    <source>
        <dbReference type="Proteomes" id="UP001062846"/>
    </source>
</evidence>
<reference evidence="1" key="1">
    <citation type="submission" date="2022-02" db="EMBL/GenBank/DDBJ databases">
        <title>Plant Genome Project.</title>
        <authorList>
            <person name="Zhang R.-G."/>
        </authorList>
    </citation>
    <scope>NUCLEOTIDE SEQUENCE</scope>
    <source>
        <strain evidence="1">AT1</strain>
    </source>
</reference>
<protein>
    <submittedName>
        <fullName evidence="1">Uncharacterized protein</fullName>
    </submittedName>
</protein>
<gene>
    <name evidence="1" type="ORF">RHMOL_Rhmol12G0111800</name>
</gene>
<name>A0ACC0LHS7_RHOML</name>
<organism evidence="1 2">
    <name type="scientific">Rhododendron molle</name>
    <name type="common">Chinese azalea</name>
    <name type="synonym">Azalea mollis</name>
    <dbReference type="NCBI Taxonomy" id="49168"/>
    <lineage>
        <taxon>Eukaryota</taxon>
        <taxon>Viridiplantae</taxon>
        <taxon>Streptophyta</taxon>
        <taxon>Embryophyta</taxon>
        <taxon>Tracheophyta</taxon>
        <taxon>Spermatophyta</taxon>
        <taxon>Magnoliopsida</taxon>
        <taxon>eudicotyledons</taxon>
        <taxon>Gunneridae</taxon>
        <taxon>Pentapetalae</taxon>
        <taxon>asterids</taxon>
        <taxon>Ericales</taxon>
        <taxon>Ericaceae</taxon>
        <taxon>Ericoideae</taxon>
        <taxon>Rhodoreae</taxon>
        <taxon>Rhododendron</taxon>
    </lineage>
</organism>
<dbReference type="EMBL" id="CM046399">
    <property type="protein sequence ID" value="KAI8527927.1"/>
    <property type="molecule type" value="Genomic_DNA"/>
</dbReference>
<keyword evidence="2" id="KW-1185">Reference proteome</keyword>
<accession>A0ACC0LHS7</accession>